<dbReference type="InterPro" id="IPR036388">
    <property type="entry name" value="WH-like_DNA-bd_sf"/>
</dbReference>
<gene>
    <name evidence="7" type="primary">rpiR</name>
    <name evidence="7" type="ORF">NCTC11189_00492</name>
    <name evidence="6" type="ORF">TZ90_00811</name>
</gene>
<organism evidence="6 8">
    <name type="scientific">Streptococcus mitis</name>
    <dbReference type="NCBI Taxonomy" id="28037"/>
    <lineage>
        <taxon>Bacteria</taxon>
        <taxon>Bacillati</taxon>
        <taxon>Bacillota</taxon>
        <taxon>Bacilli</taxon>
        <taxon>Lactobacillales</taxon>
        <taxon>Streptococcaceae</taxon>
        <taxon>Streptococcus</taxon>
        <taxon>Streptococcus mitis group</taxon>
    </lineage>
</organism>
<evidence type="ECO:0000256" key="3">
    <source>
        <dbReference type="ARBA" id="ARBA00023163"/>
    </source>
</evidence>
<evidence type="ECO:0000313" key="9">
    <source>
        <dbReference type="Proteomes" id="UP000387692"/>
    </source>
</evidence>
<dbReference type="Gene3D" id="3.40.50.10490">
    <property type="entry name" value="Glucose-6-phosphate isomerase like protein, domain 1"/>
    <property type="match status" value="1"/>
</dbReference>
<sequence length="269" mass="31086">MLLQKELIPMIEANLPNMAYSEKDIAIFFLKQQPLNNYSCEALCECLNVSKATLTRFAKKCGFKGFRQFIFKYQEMIREKEKLALYTEATEKVLSDYEEMLRKTYSVLDEVQLERIAEMIETAERVYLYGEGSSFLALQEMKMRFMRLGVIGEVLSDADMILWNSLLLNENCLVIGASVSGQTDIVLEGLQKAADKGAKTVLMTTRNFDEEVCFFDELLLLASINHLSYGNRISPQFPILLITDCLFSHYLESPERQYYYNQSIIHKEE</sequence>
<keyword evidence="2" id="KW-0238">DNA-binding</keyword>
<dbReference type="InterPro" id="IPR035472">
    <property type="entry name" value="RpiR-like_SIS"/>
</dbReference>
<dbReference type="SUPFAM" id="SSF46689">
    <property type="entry name" value="Homeodomain-like"/>
    <property type="match status" value="1"/>
</dbReference>
<dbReference type="SUPFAM" id="SSF53697">
    <property type="entry name" value="SIS domain"/>
    <property type="match status" value="1"/>
</dbReference>
<feature type="domain" description="HTH rpiR-type" evidence="4">
    <location>
        <begin position="5"/>
        <end position="80"/>
    </location>
</feature>
<dbReference type="GO" id="GO:0003677">
    <property type="term" value="F:DNA binding"/>
    <property type="evidence" value="ECO:0007669"/>
    <property type="project" value="UniProtKB-KW"/>
</dbReference>
<feature type="domain" description="SIS" evidence="5">
    <location>
        <begin position="116"/>
        <end position="256"/>
    </location>
</feature>
<dbReference type="Pfam" id="PF01418">
    <property type="entry name" value="HTH_6"/>
    <property type="match status" value="1"/>
</dbReference>
<dbReference type="InterPro" id="IPR046348">
    <property type="entry name" value="SIS_dom_sf"/>
</dbReference>
<dbReference type="GO" id="GO:1901135">
    <property type="term" value="P:carbohydrate derivative metabolic process"/>
    <property type="evidence" value="ECO:0007669"/>
    <property type="project" value="InterPro"/>
</dbReference>
<protein>
    <submittedName>
        <fullName evidence="6">Transcriptional regulator</fullName>
    </submittedName>
</protein>
<dbReference type="InterPro" id="IPR000281">
    <property type="entry name" value="HTH_RpiR"/>
</dbReference>
<dbReference type="RefSeq" id="WP_045611615.1">
    <property type="nucleotide sequence ID" value="NZ_CABEHV010000004.1"/>
</dbReference>
<dbReference type="Gene3D" id="1.10.10.10">
    <property type="entry name" value="Winged helix-like DNA-binding domain superfamily/Winged helix DNA-binding domain"/>
    <property type="match status" value="1"/>
</dbReference>
<dbReference type="Proteomes" id="UP000033538">
    <property type="component" value="Unassembled WGS sequence"/>
</dbReference>
<dbReference type="GO" id="GO:0003700">
    <property type="term" value="F:DNA-binding transcription factor activity"/>
    <property type="evidence" value="ECO:0007669"/>
    <property type="project" value="InterPro"/>
</dbReference>
<evidence type="ECO:0000313" key="8">
    <source>
        <dbReference type="Proteomes" id="UP000033538"/>
    </source>
</evidence>
<dbReference type="EMBL" id="CABEHV010000004">
    <property type="protein sequence ID" value="VTS22916.1"/>
    <property type="molecule type" value="Genomic_DNA"/>
</dbReference>
<evidence type="ECO:0000313" key="6">
    <source>
        <dbReference type="EMBL" id="KJQ68444.1"/>
    </source>
</evidence>
<dbReference type="InterPro" id="IPR009057">
    <property type="entry name" value="Homeodomain-like_sf"/>
</dbReference>
<dbReference type="Pfam" id="PF01380">
    <property type="entry name" value="SIS"/>
    <property type="match status" value="1"/>
</dbReference>
<reference evidence="7 9" key="2">
    <citation type="submission" date="2019-05" db="EMBL/GenBank/DDBJ databases">
        <authorList>
            <consortium name="Pathogen Informatics"/>
        </authorList>
    </citation>
    <scope>NUCLEOTIDE SEQUENCE [LARGE SCALE GENOMIC DNA]</scope>
    <source>
        <strain evidence="7 9">NCTC11189</strain>
    </source>
</reference>
<name>A0A0F2DE06_STRMT</name>
<dbReference type="InterPro" id="IPR047640">
    <property type="entry name" value="RpiR-like"/>
</dbReference>
<dbReference type="Proteomes" id="UP000387692">
    <property type="component" value="Unassembled WGS sequence"/>
</dbReference>
<dbReference type="InterPro" id="IPR001347">
    <property type="entry name" value="SIS_dom"/>
</dbReference>
<dbReference type="PROSITE" id="PS51071">
    <property type="entry name" value="HTH_RPIR"/>
    <property type="match status" value="1"/>
</dbReference>
<dbReference type="PANTHER" id="PTHR30514:SF21">
    <property type="entry name" value="RPIR-FAMILY TRANSCRIPTIONAL REGULATOR"/>
    <property type="match status" value="1"/>
</dbReference>
<dbReference type="PROSITE" id="PS51464">
    <property type="entry name" value="SIS"/>
    <property type="match status" value="1"/>
</dbReference>
<dbReference type="AlphaFoldDB" id="A0A0F2DE06"/>
<proteinExistence type="predicted"/>
<keyword evidence="3" id="KW-0804">Transcription</keyword>
<accession>A0A0F2DE06</accession>
<evidence type="ECO:0000313" key="7">
    <source>
        <dbReference type="EMBL" id="VTS22916.1"/>
    </source>
</evidence>
<dbReference type="PANTHER" id="PTHR30514">
    <property type="entry name" value="GLUCOKINASE"/>
    <property type="match status" value="1"/>
</dbReference>
<dbReference type="EMBL" id="JYGP01000002">
    <property type="protein sequence ID" value="KJQ68444.1"/>
    <property type="molecule type" value="Genomic_DNA"/>
</dbReference>
<evidence type="ECO:0000256" key="2">
    <source>
        <dbReference type="ARBA" id="ARBA00023125"/>
    </source>
</evidence>
<dbReference type="GO" id="GO:0097367">
    <property type="term" value="F:carbohydrate derivative binding"/>
    <property type="evidence" value="ECO:0007669"/>
    <property type="project" value="InterPro"/>
</dbReference>
<reference evidence="6 8" key="1">
    <citation type="submission" date="2015-02" db="EMBL/GenBank/DDBJ databases">
        <title>Evolution of amylase-binding proteins of oral streptococcal species.</title>
        <authorList>
            <person name="Haase E.M."/>
        </authorList>
    </citation>
    <scope>NUCLEOTIDE SEQUENCE [LARGE SCALE GENOMIC DNA]</scope>
    <source>
        <strain evidence="6 8">OT25</strain>
    </source>
</reference>
<keyword evidence="1" id="KW-0805">Transcription regulation</keyword>
<dbReference type="CDD" id="cd05013">
    <property type="entry name" value="SIS_RpiR"/>
    <property type="match status" value="1"/>
</dbReference>
<dbReference type="PATRIC" id="fig|28037.212.peg.778"/>
<evidence type="ECO:0000259" key="4">
    <source>
        <dbReference type="PROSITE" id="PS51071"/>
    </source>
</evidence>
<evidence type="ECO:0000256" key="1">
    <source>
        <dbReference type="ARBA" id="ARBA00023015"/>
    </source>
</evidence>
<evidence type="ECO:0000259" key="5">
    <source>
        <dbReference type="PROSITE" id="PS51464"/>
    </source>
</evidence>